<name>A0ABQ5KN63_9EUKA</name>
<reference evidence="1" key="1">
    <citation type="submission" date="2022-03" db="EMBL/GenBank/DDBJ databases">
        <title>Draft genome sequence of Aduncisulcus paluster, a free-living microaerophilic Fornicata.</title>
        <authorList>
            <person name="Yuyama I."/>
            <person name="Kume K."/>
            <person name="Tamura T."/>
            <person name="Inagaki Y."/>
            <person name="Hashimoto T."/>
        </authorList>
    </citation>
    <scope>NUCLEOTIDE SEQUENCE</scope>
    <source>
        <strain evidence="1">NY0171</strain>
    </source>
</reference>
<feature type="non-terminal residue" evidence="1">
    <location>
        <position position="361"/>
    </location>
</feature>
<protein>
    <submittedName>
        <fullName evidence="1">Uncharacterized protein</fullName>
    </submittedName>
</protein>
<accession>A0ABQ5KN63</accession>
<dbReference type="EMBL" id="BQXS01010224">
    <property type="protein sequence ID" value="GKT33351.1"/>
    <property type="molecule type" value="Genomic_DNA"/>
</dbReference>
<proteinExistence type="predicted"/>
<sequence length="361" mass="40387">MGRFSRKILQAEPQFIHEGGSECIPISRDDPNVIYRTLENIKGRDETWKKSDKQHEQKCEAQRLMKGEPNSGHFTHLSIPFESSVPMKGVYICVSSISTPAHLIFTFFDSSLKKNSICYAFPDFSRENWFYLPADLPDVTKCKIDGKGKTTGYFQIKSLAFIRAATSEEAEREDRESRIAQQWSEAQPYSAEYINAGGMHDVPIPREDPTIVDPSSMTVEARDDSKSKGSSGYDVSAKTEKMLRGEGDVSVSTLSLSFSSPLTVKCALVCMHQDYGSPALLLTFTHSDGKHTSKKYEFAVSHDLFGWHSLPIDLCDVVMCEIKGKGMIWNTHSRVFNITSLVFTQDVTDVSDVPCPSLPSH</sequence>
<comment type="caution">
    <text evidence="1">The sequence shown here is derived from an EMBL/GenBank/DDBJ whole genome shotgun (WGS) entry which is preliminary data.</text>
</comment>
<organism evidence="1 2">
    <name type="scientific">Aduncisulcus paluster</name>
    <dbReference type="NCBI Taxonomy" id="2918883"/>
    <lineage>
        <taxon>Eukaryota</taxon>
        <taxon>Metamonada</taxon>
        <taxon>Carpediemonas-like organisms</taxon>
        <taxon>Aduncisulcus</taxon>
    </lineage>
</organism>
<gene>
    <name evidence="1" type="ORF">ADUPG1_007289</name>
</gene>
<keyword evidence="2" id="KW-1185">Reference proteome</keyword>
<evidence type="ECO:0000313" key="1">
    <source>
        <dbReference type="EMBL" id="GKT33351.1"/>
    </source>
</evidence>
<evidence type="ECO:0000313" key="2">
    <source>
        <dbReference type="Proteomes" id="UP001057375"/>
    </source>
</evidence>
<dbReference type="Proteomes" id="UP001057375">
    <property type="component" value="Unassembled WGS sequence"/>
</dbReference>